<comment type="similarity">
    <text evidence="2">Belongs to the lin-9 family.</text>
</comment>
<dbReference type="AlphaFoldDB" id="A0A0X3P378"/>
<dbReference type="InterPro" id="IPR045831">
    <property type="entry name" value="LIN9_C"/>
</dbReference>
<sequence>MEDPLLIVNLMKSLFDLNPENIASGDNFTLDCSSISDGNSRVLTDERVKHLFLSHSLCDFVRYEWLYSPIDREMFLNSNDFQIILRENFRSLKARRLTRAQWNCIRRIIGKPRRFSHSFTEEERRTINAKRQNLRFLQKCLKCPQLCRPNISAILGVLNTFADTVHIPLRLTRGATVCASVVSPNRGLFLGTIQSSSNEDTCYDIIFEKPLLANSQLPVDGSTQTSLSVYTVPDEDIFLIDPPSPPSISVCAARTYFLSDGRSEIQDPVIQHAFSEGEFNITGNGNVQYTSESLNAIDDTDDIHLNTNSFAVDRTTSASNTLDKCMPTACRLATHESSLSPTFQPMDEFAGEVDMSNFIISLAKSYRILYQKEKAVAILKEMNDKVESSKSEDDSLITADFQHEYATLVLHLDELNRQLRYHIDVVLLHITKIAADYGMPNIACLTDWRRRCEDEAFEMVNRLKTAQGRAIIEESKSVLIAKLTSILTLLAHLQDDKMTNDKLSCIEEVFADIRQRLHPNNLKCFEQSVEQLISHIVLNLSPSILAVQPAATSGQNSYSRHQNS</sequence>
<dbReference type="Pfam" id="PF06584">
    <property type="entry name" value="DIRP"/>
    <property type="match status" value="1"/>
</dbReference>
<dbReference type="GO" id="GO:0003677">
    <property type="term" value="F:DNA binding"/>
    <property type="evidence" value="ECO:0007669"/>
    <property type="project" value="TreeGrafter"/>
</dbReference>
<dbReference type="GO" id="GO:0005654">
    <property type="term" value="C:nucleoplasm"/>
    <property type="evidence" value="ECO:0007669"/>
    <property type="project" value="TreeGrafter"/>
</dbReference>
<proteinExistence type="inferred from homology"/>
<dbReference type="SMART" id="SM01135">
    <property type="entry name" value="DIRP"/>
    <property type="match status" value="1"/>
</dbReference>
<dbReference type="Pfam" id="PF19438">
    <property type="entry name" value="LIN9_C"/>
    <property type="match status" value="1"/>
</dbReference>
<dbReference type="GO" id="GO:0006357">
    <property type="term" value="P:regulation of transcription by RNA polymerase II"/>
    <property type="evidence" value="ECO:0007669"/>
    <property type="project" value="TreeGrafter"/>
</dbReference>
<dbReference type="PANTHER" id="PTHR21689">
    <property type="entry name" value="LIN-9"/>
    <property type="match status" value="1"/>
</dbReference>
<keyword evidence="3" id="KW-0539">Nucleus</keyword>
<reference evidence="5" key="1">
    <citation type="submission" date="2016-01" db="EMBL/GenBank/DDBJ databases">
        <title>Reference transcriptome for the parasite Schistocephalus solidus: insights into the molecular evolution of parasitism.</title>
        <authorList>
            <person name="Hebert F.O."/>
            <person name="Grambauer S."/>
            <person name="Barber I."/>
            <person name="Landry C.R."/>
            <person name="Aubin-Horth N."/>
        </authorList>
    </citation>
    <scope>NUCLEOTIDE SEQUENCE</scope>
</reference>
<dbReference type="GO" id="GO:0017053">
    <property type="term" value="C:transcription repressor complex"/>
    <property type="evidence" value="ECO:0007669"/>
    <property type="project" value="InterPro"/>
</dbReference>
<evidence type="ECO:0000256" key="1">
    <source>
        <dbReference type="ARBA" id="ARBA00004123"/>
    </source>
</evidence>
<comment type="subcellular location">
    <subcellularLocation>
        <location evidence="1">Nucleus</location>
    </subcellularLocation>
</comment>
<evidence type="ECO:0000256" key="3">
    <source>
        <dbReference type="ARBA" id="ARBA00023242"/>
    </source>
</evidence>
<dbReference type="EMBL" id="GEEE01016876">
    <property type="protein sequence ID" value="JAP46349.1"/>
    <property type="molecule type" value="Transcribed_RNA"/>
</dbReference>
<evidence type="ECO:0000313" key="5">
    <source>
        <dbReference type="EMBL" id="JAP46349.1"/>
    </source>
</evidence>
<gene>
    <name evidence="5" type="primary">LIN9</name>
    <name evidence="5" type="ORF">TR149260</name>
</gene>
<accession>A0A0X3P378</accession>
<dbReference type="InterPro" id="IPR010561">
    <property type="entry name" value="LIN-9/ALY1"/>
</dbReference>
<dbReference type="PANTHER" id="PTHR21689:SF2">
    <property type="entry name" value="PROTEIN LIN-9 HOMOLOG"/>
    <property type="match status" value="1"/>
</dbReference>
<evidence type="ECO:0000256" key="2">
    <source>
        <dbReference type="ARBA" id="ARBA00006732"/>
    </source>
</evidence>
<dbReference type="InterPro" id="IPR033471">
    <property type="entry name" value="DIRP"/>
</dbReference>
<feature type="domain" description="DIRP" evidence="4">
    <location>
        <begin position="66"/>
        <end position="183"/>
    </location>
</feature>
<name>A0A0X3P378_SCHSO</name>
<dbReference type="GO" id="GO:0006351">
    <property type="term" value="P:DNA-templated transcription"/>
    <property type="evidence" value="ECO:0007669"/>
    <property type="project" value="InterPro"/>
</dbReference>
<dbReference type="GO" id="GO:0051726">
    <property type="term" value="P:regulation of cell cycle"/>
    <property type="evidence" value="ECO:0007669"/>
    <property type="project" value="TreeGrafter"/>
</dbReference>
<organism evidence="5">
    <name type="scientific">Schistocephalus solidus</name>
    <name type="common">Tapeworm</name>
    <dbReference type="NCBI Taxonomy" id="70667"/>
    <lineage>
        <taxon>Eukaryota</taxon>
        <taxon>Metazoa</taxon>
        <taxon>Spiralia</taxon>
        <taxon>Lophotrochozoa</taxon>
        <taxon>Platyhelminthes</taxon>
        <taxon>Cestoda</taxon>
        <taxon>Eucestoda</taxon>
        <taxon>Diphyllobothriidea</taxon>
        <taxon>Diphyllobothriidae</taxon>
        <taxon>Schistocephalus</taxon>
    </lineage>
</organism>
<protein>
    <submittedName>
        <fullName evidence="5">Protein lin-9 homolog</fullName>
    </submittedName>
</protein>
<evidence type="ECO:0000259" key="4">
    <source>
        <dbReference type="SMART" id="SM01135"/>
    </source>
</evidence>